<keyword evidence="2" id="KW-1185">Reference proteome</keyword>
<accession>H2XUM0</accession>
<reference evidence="1" key="4">
    <citation type="submission" date="2025-09" db="UniProtKB">
        <authorList>
            <consortium name="Ensembl"/>
        </authorList>
    </citation>
    <scope>IDENTIFICATION</scope>
</reference>
<organism evidence="1 2">
    <name type="scientific">Ciona intestinalis</name>
    <name type="common">Transparent sea squirt</name>
    <name type="synonym">Ascidia intestinalis</name>
    <dbReference type="NCBI Taxonomy" id="7719"/>
    <lineage>
        <taxon>Eukaryota</taxon>
        <taxon>Metazoa</taxon>
        <taxon>Chordata</taxon>
        <taxon>Tunicata</taxon>
        <taxon>Ascidiacea</taxon>
        <taxon>Phlebobranchia</taxon>
        <taxon>Cionidae</taxon>
        <taxon>Ciona</taxon>
    </lineage>
</organism>
<evidence type="ECO:0000313" key="2">
    <source>
        <dbReference type="Proteomes" id="UP000008144"/>
    </source>
</evidence>
<dbReference type="AlphaFoldDB" id="H2XUM0"/>
<dbReference type="Proteomes" id="UP000008144">
    <property type="component" value="Chromosome 1"/>
</dbReference>
<dbReference type="Ensembl" id="ENSCINT00000032563.1">
    <property type="protein sequence ID" value="ENSCINP00000033354.1"/>
    <property type="gene ID" value="ENSCING00000022349.1"/>
</dbReference>
<name>H2XUM0_CIOIN</name>
<reference evidence="1" key="3">
    <citation type="submission" date="2025-08" db="UniProtKB">
        <authorList>
            <consortium name="Ensembl"/>
        </authorList>
    </citation>
    <scope>IDENTIFICATION</scope>
</reference>
<protein>
    <submittedName>
        <fullName evidence="1">Uncharacterized protein</fullName>
    </submittedName>
</protein>
<proteinExistence type="predicted"/>
<sequence length="74" mass="8649">MLGCSCSSYLLAVLEEYLFSLLYFAFGENAKQRSLKVTRTTYGCRTTHRNERARTIMLTTSWKELVELTMRMNL</sequence>
<dbReference type="EMBL" id="EAAA01000270">
    <property type="status" value="NOT_ANNOTATED_CDS"/>
    <property type="molecule type" value="Genomic_DNA"/>
</dbReference>
<reference evidence="1" key="2">
    <citation type="journal article" date="2008" name="Genome Biol.">
        <title>Improved genome assembly and evidence-based global gene model set for the chordate Ciona intestinalis: new insight into intron and operon populations.</title>
        <authorList>
            <person name="Satou Y."/>
            <person name="Mineta K."/>
            <person name="Ogasawara M."/>
            <person name="Sasakura Y."/>
            <person name="Shoguchi E."/>
            <person name="Ueno K."/>
            <person name="Yamada L."/>
            <person name="Matsumoto J."/>
            <person name="Wasserscheid J."/>
            <person name="Dewar K."/>
            <person name="Wiley G.B."/>
            <person name="Macmil S.L."/>
            <person name="Roe B.A."/>
            <person name="Zeller R.W."/>
            <person name="Hastings K.E."/>
            <person name="Lemaire P."/>
            <person name="Lindquist E."/>
            <person name="Endo T."/>
            <person name="Hotta K."/>
            <person name="Inaba K."/>
        </authorList>
    </citation>
    <scope>NUCLEOTIDE SEQUENCE [LARGE SCALE GENOMIC DNA]</scope>
    <source>
        <strain evidence="1">wild type</strain>
    </source>
</reference>
<dbReference type="InParanoid" id="H2XUM0"/>
<reference evidence="2" key="1">
    <citation type="journal article" date="2002" name="Science">
        <title>The draft genome of Ciona intestinalis: insights into chordate and vertebrate origins.</title>
        <authorList>
            <person name="Dehal P."/>
            <person name="Satou Y."/>
            <person name="Campbell R.K."/>
            <person name="Chapman J."/>
            <person name="Degnan B."/>
            <person name="De Tomaso A."/>
            <person name="Davidson B."/>
            <person name="Di Gregorio A."/>
            <person name="Gelpke M."/>
            <person name="Goodstein D.M."/>
            <person name="Harafuji N."/>
            <person name="Hastings K.E."/>
            <person name="Ho I."/>
            <person name="Hotta K."/>
            <person name="Huang W."/>
            <person name="Kawashima T."/>
            <person name="Lemaire P."/>
            <person name="Martinez D."/>
            <person name="Meinertzhagen I.A."/>
            <person name="Necula S."/>
            <person name="Nonaka M."/>
            <person name="Putnam N."/>
            <person name="Rash S."/>
            <person name="Saiga H."/>
            <person name="Satake M."/>
            <person name="Terry A."/>
            <person name="Yamada L."/>
            <person name="Wang H.G."/>
            <person name="Awazu S."/>
            <person name="Azumi K."/>
            <person name="Boore J."/>
            <person name="Branno M."/>
            <person name="Chin-Bow S."/>
            <person name="DeSantis R."/>
            <person name="Doyle S."/>
            <person name="Francino P."/>
            <person name="Keys D.N."/>
            <person name="Haga S."/>
            <person name="Hayashi H."/>
            <person name="Hino K."/>
            <person name="Imai K.S."/>
            <person name="Inaba K."/>
            <person name="Kano S."/>
            <person name="Kobayashi K."/>
            <person name="Kobayashi M."/>
            <person name="Lee B.I."/>
            <person name="Makabe K.W."/>
            <person name="Manohar C."/>
            <person name="Matassi G."/>
            <person name="Medina M."/>
            <person name="Mochizuki Y."/>
            <person name="Mount S."/>
            <person name="Morishita T."/>
            <person name="Miura S."/>
            <person name="Nakayama A."/>
            <person name="Nishizaka S."/>
            <person name="Nomoto H."/>
            <person name="Ohta F."/>
            <person name="Oishi K."/>
            <person name="Rigoutsos I."/>
            <person name="Sano M."/>
            <person name="Sasaki A."/>
            <person name="Sasakura Y."/>
            <person name="Shoguchi E."/>
            <person name="Shin-i T."/>
            <person name="Spagnuolo A."/>
            <person name="Stainier D."/>
            <person name="Suzuki M.M."/>
            <person name="Tassy O."/>
            <person name="Takatori N."/>
            <person name="Tokuoka M."/>
            <person name="Yagi K."/>
            <person name="Yoshizaki F."/>
            <person name="Wada S."/>
            <person name="Zhang C."/>
            <person name="Hyatt P.D."/>
            <person name="Larimer F."/>
            <person name="Detter C."/>
            <person name="Doggett N."/>
            <person name="Glavina T."/>
            <person name="Hawkins T."/>
            <person name="Richardson P."/>
            <person name="Lucas S."/>
            <person name="Kohara Y."/>
            <person name="Levine M."/>
            <person name="Satoh N."/>
            <person name="Rokhsar D.S."/>
        </authorList>
    </citation>
    <scope>NUCLEOTIDE SEQUENCE [LARGE SCALE GENOMIC DNA]</scope>
</reference>
<dbReference type="HOGENOM" id="CLU_2687066_0_0_1"/>
<evidence type="ECO:0000313" key="1">
    <source>
        <dbReference type="Ensembl" id="ENSCINP00000033354.1"/>
    </source>
</evidence>